<dbReference type="PROSITE" id="PS50035">
    <property type="entry name" value="PLD"/>
    <property type="match status" value="1"/>
</dbReference>
<name>A0AA40JJD4_BURPE</name>
<dbReference type="InterPro" id="IPR025202">
    <property type="entry name" value="PLD-like_dom"/>
</dbReference>
<evidence type="ECO:0000313" key="6">
    <source>
        <dbReference type="Proteomes" id="UP000030475"/>
    </source>
</evidence>
<reference evidence="5 6" key="1">
    <citation type="submission" date="2014-08" db="EMBL/GenBank/DDBJ databases">
        <authorList>
            <person name="Bunnell A."/>
            <person name="Chain P.S."/>
            <person name="Chertkov O."/>
            <person name="Currie B.J."/>
            <person name="Daligault H.E."/>
            <person name="Davenport K.W."/>
            <person name="Davis C."/>
            <person name="Gleasner C.D."/>
            <person name="Johnson S.L."/>
            <person name="Kaestli M."/>
            <person name="Koren S."/>
            <person name="Kunde Y.A."/>
            <person name="Mayo M."/>
            <person name="McMurry K.K."/>
            <person name="Price E.P."/>
            <person name="Reitenga K.G."/>
            <person name="Robison R."/>
            <person name="Rosovitz M.J."/>
            <person name="Sarovich D.S."/>
            <person name="Teshima H."/>
        </authorList>
    </citation>
    <scope>NUCLEOTIDE SEQUENCE [LARGE SCALE GENOMIC DNA]</scope>
    <source>
        <strain evidence="5 6">MSHR44</strain>
    </source>
</reference>
<dbReference type="Gene3D" id="3.30.870.10">
    <property type="entry name" value="Endonuclease Chain A"/>
    <property type="match status" value="1"/>
</dbReference>
<protein>
    <submittedName>
        <fullName evidence="5">PLD-like domain protein</fullName>
    </submittedName>
</protein>
<dbReference type="GO" id="GO:0009395">
    <property type="term" value="P:phospholipid catabolic process"/>
    <property type="evidence" value="ECO:0007669"/>
    <property type="project" value="TreeGrafter"/>
</dbReference>
<gene>
    <name evidence="5" type="ORF">Y036_6191</name>
</gene>
<comment type="caution">
    <text evidence="5">The sequence shown here is derived from an EMBL/GenBank/DDBJ whole genome shotgun (WGS) entry which is preliminary data.</text>
</comment>
<dbReference type="EMBL" id="JQIM01000007">
    <property type="protein sequence ID" value="KGX17242.1"/>
    <property type="molecule type" value="Genomic_DNA"/>
</dbReference>
<accession>A0AA40JJD4</accession>
<keyword evidence="2" id="KW-0378">Hydrolase</keyword>
<evidence type="ECO:0000313" key="5">
    <source>
        <dbReference type="EMBL" id="KGX17242.1"/>
    </source>
</evidence>
<dbReference type="AlphaFoldDB" id="A0AA40JJD4"/>
<dbReference type="Proteomes" id="UP000030475">
    <property type="component" value="Unassembled WGS sequence"/>
</dbReference>
<dbReference type="PANTHER" id="PTHR18896:SF60">
    <property type="entry name" value="PHOSPHOLIPASE D"/>
    <property type="match status" value="1"/>
</dbReference>
<evidence type="ECO:0000256" key="3">
    <source>
        <dbReference type="ARBA" id="ARBA00023098"/>
    </source>
</evidence>
<dbReference type="InterPro" id="IPR015679">
    <property type="entry name" value="PLipase_D_fam"/>
</dbReference>
<keyword evidence="1" id="KW-0677">Repeat</keyword>
<dbReference type="GO" id="GO:0004630">
    <property type="term" value="F:phospholipase D activity"/>
    <property type="evidence" value="ECO:0007669"/>
    <property type="project" value="TreeGrafter"/>
</dbReference>
<proteinExistence type="predicted"/>
<feature type="domain" description="PLD phosphodiesterase" evidence="4">
    <location>
        <begin position="101"/>
        <end position="128"/>
    </location>
</feature>
<dbReference type="PANTHER" id="PTHR18896">
    <property type="entry name" value="PHOSPHOLIPASE D"/>
    <property type="match status" value="1"/>
</dbReference>
<dbReference type="Pfam" id="PF13091">
    <property type="entry name" value="PLDc_2"/>
    <property type="match status" value="1"/>
</dbReference>
<evidence type="ECO:0000256" key="1">
    <source>
        <dbReference type="ARBA" id="ARBA00022737"/>
    </source>
</evidence>
<organism evidence="5 6">
    <name type="scientific">Burkholderia pseudomallei</name>
    <name type="common">Pseudomonas pseudomallei</name>
    <dbReference type="NCBI Taxonomy" id="28450"/>
    <lineage>
        <taxon>Bacteria</taxon>
        <taxon>Pseudomonadati</taxon>
        <taxon>Pseudomonadota</taxon>
        <taxon>Betaproteobacteria</taxon>
        <taxon>Burkholderiales</taxon>
        <taxon>Burkholderiaceae</taxon>
        <taxon>Burkholderia</taxon>
        <taxon>pseudomallei group</taxon>
    </lineage>
</organism>
<sequence>MSATVKAIKNAKQYIFISDQFMWYPPIMDAIAEQLPKVKAVVLVTNSADALDHEIAGYDIKDISSTRQYYQYKAWKKLMGSDKVFAYQVIKEGRDAGDVHNVIYTHWKALIVDDVFAIIGSAGVEQAGMTNDVDMSVGIYDPQVVKSMRKKLWSEYLYINDPYEDDPIADIKKSWPLVADQKGRVRQYWPANIGHKNIYDYIFDVFEPCGYLDVSQCQRIGSISNMIQQK</sequence>
<evidence type="ECO:0000259" key="4">
    <source>
        <dbReference type="PROSITE" id="PS50035"/>
    </source>
</evidence>
<dbReference type="InterPro" id="IPR001736">
    <property type="entry name" value="PLipase_D/transphosphatidylase"/>
</dbReference>
<evidence type="ECO:0000256" key="2">
    <source>
        <dbReference type="ARBA" id="ARBA00022801"/>
    </source>
</evidence>
<keyword evidence="3" id="KW-0443">Lipid metabolism</keyword>
<dbReference type="GO" id="GO:0005886">
    <property type="term" value="C:plasma membrane"/>
    <property type="evidence" value="ECO:0007669"/>
    <property type="project" value="TreeGrafter"/>
</dbReference>
<dbReference type="SUPFAM" id="SSF56024">
    <property type="entry name" value="Phospholipase D/nuclease"/>
    <property type="match status" value="1"/>
</dbReference>